<evidence type="ECO:0000313" key="1">
    <source>
        <dbReference type="EMBL" id="BBZ77903.1"/>
    </source>
</evidence>
<dbReference type="Gene3D" id="3.40.960.10">
    <property type="entry name" value="VSR Endonuclease"/>
    <property type="match status" value="1"/>
</dbReference>
<keyword evidence="2" id="KW-1185">Reference proteome</keyword>
<evidence type="ECO:0000313" key="2">
    <source>
        <dbReference type="Proteomes" id="UP000467249"/>
    </source>
</evidence>
<dbReference type="EMBL" id="AP022620">
    <property type="protein sequence ID" value="BBZ77903.1"/>
    <property type="molecule type" value="Genomic_DNA"/>
</dbReference>
<reference evidence="1 2" key="1">
    <citation type="journal article" date="2019" name="Emerg. Microbes Infect.">
        <title>Comprehensive subspecies identification of 175 nontuberculous mycobacteria species based on 7547 genomic profiles.</title>
        <authorList>
            <person name="Matsumoto Y."/>
            <person name="Kinjo T."/>
            <person name="Motooka D."/>
            <person name="Nabeya D."/>
            <person name="Jung N."/>
            <person name="Uechi K."/>
            <person name="Horii T."/>
            <person name="Iida T."/>
            <person name="Fujita J."/>
            <person name="Nakamura S."/>
        </authorList>
    </citation>
    <scope>NUCLEOTIDE SEQUENCE [LARGE SCALE GENOMIC DNA]</scope>
    <source>
        <strain evidence="1 2">JCM 30275</strain>
    </source>
</reference>
<proteinExistence type="predicted"/>
<evidence type="ECO:0008006" key="3">
    <source>
        <dbReference type="Google" id="ProtNLM"/>
    </source>
</evidence>
<organism evidence="1 2">
    <name type="scientific">Mycolicibacterium anyangense</name>
    <dbReference type="NCBI Taxonomy" id="1431246"/>
    <lineage>
        <taxon>Bacteria</taxon>
        <taxon>Bacillati</taxon>
        <taxon>Actinomycetota</taxon>
        <taxon>Actinomycetes</taxon>
        <taxon>Mycobacteriales</taxon>
        <taxon>Mycobacteriaceae</taxon>
        <taxon>Mycolicibacterium</taxon>
    </lineage>
</organism>
<dbReference type="KEGG" id="many:MANY_32400"/>
<name>A0A6N4WC03_9MYCO</name>
<accession>A0A6N4WC03</accession>
<gene>
    <name evidence="1" type="ORF">MANY_32400</name>
</gene>
<dbReference type="Proteomes" id="UP000467249">
    <property type="component" value="Chromosome"/>
</dbReference>
<sequence length="269" mass="30086">MVSGELTPYALRSKFTAIYPDVYMPCNVALTAQTKAVAAWLWSGRRAVVAGRSAAAVHGSKWVDARLPAELMWTNRRPPKGIRCWSQTLADDEFEVVNGIRVTTPARTAFDIACRYPFDAAVITIDALAQRTRLKVADVELLADRYRGHRGIRQARTVIAMVDPGAESPRESSLRLLLIRGGFPPPTTQIPVYDQYGVLVAVLDMGWEDVKIAAEYDGDHHRTDRRTFNNDIRRSESLNELGWIHLRVTAEDTDGGILHRVATAFARRM</sequence>
<dbReference type="AlphaFoldDB" id="A0A6N4WC03"/>
<protein>
    <recommendedName>
        <fullName evidence="3">DUF559 domain-containing protein</fullName>
    </recommendedName>
</protein>